<dbReference type="PANTHER" id="PTHR45835">
    <property type="entry name" value="YALI0A06105P"/>
    <property type="match status" value="1"/>
</dbReference>
<dbReference type="SUPFAM" id="SSF53098">
    <property type="entry name" value="Ribonuclease H-like"/>
    <property type="match status" value="1"/>
</dbReference>
<dbReference type="EMBL" id="CP144748">
    <property type="protein sequence ID" value="WVZ69509.1"/>
    <property type="molecule type" value="Genomic_DNA"/>
</dbReference>
<sequence>METYLRCFVNACPSKWINWLSQAEYWYNTSPHSAIGRSPFEALYGYKPRHFGISETDAVTAPDVQSWLQDRSVMTDLIRHHLVRSRHRMKKQADKQRSDRQYKVGDSVLVKVQPYVQTSLARRSNQKLAFKYFGPYEVLARIGTAAYRLKLPSHTTYYSPCVSCIATQTIRVLSHLPDDLSLPRVPVRVLQTRAIKKRGAVTDQVLVQWSGWPSELATWEDLISLKQTFPFAPA</sequence>
<organism evidence="2 3">
    <name type="scientific">Paspalum notatum var. saurae</name>
    <dbReference type="NCBI Taxonomy" id="547442"/>
    <lineage>
        <taxon>Eukaryota</taxon>
        <taxon>Viridiplantae</taxon>
        <taxon>Streptophyta</taxon>
        <taxon>Embryophyta</taxon>
        <taxon>Tracheophyta</taxon>
        <taxon>Spermatophyta</taxon>
        <taxon>Magnoliopsida</taxon>
        <taxon>Liliopsida</taxon>
        <taxon>Poales</taxon>
        <taxon>Poaceae</taxon>
        <taxon>PACMAD clade</taxon>
        <taxon>Panicoideae</taxon>
        <taxon>Andropogonodae</taxon>
        <taxon>Paspaleae</taxon>
        <taxon>Paspalinae</taxon>
        <taxon>Paspalum</taxon>
    </lineage>
</organism>
<name>A0AAQ3T955_PASNO</name>
<dbReference type="PANTHER" id="PTHR45835:SF99">
    <property type="entry name" value="CHROMO DOMAIN-CONTAINING PROTEIN-RELATED"/>
    <property type="match status" value="1"/>
</dbReference>
<dbReference type="Gene3D" id="3.30.420.10">
    <property type="entry name" value="Ribonuclease H-like superfamily/Ribonuclease H"/>
    <property type="match status" value="1"/>
</dbReference>
<reference evidence="2 3" key="1">
    <citation type="submission" date="2024-02" db="EMBL/GenBank/DDBJ databases">
        <title>High-quality chromosome-scale genome assembly of Pensacola bahiagrass (Paspalum notatum Flugge var. saurae).</title>
        <authorList>
            <person name="Vega J.M."/>
            <person name="Podio M."/>
            <person name="Orjuela J."/>
            <person name="Siena L.A."/>
            <person name="Pessino S.C."/>
            <person name="Combes M.C."/>
            <person name="Mariac C."/>
            <person name="Albertini E."/>
            <person name="Pupilli F."/>
            <person name="Ortiz J.P.A."/>
            <person name="Leblanc O."/>
        </authorList>
    </citation>
    <scope>NUCLEOTIDE SEQUENCE [LARGE SCALE GENOMIC DNA]</scope>
    <source>
        <strain evidence="2">R1</strain>
        <tissue evidence="2">Leaf</tissue>
    </source>
</reference>
<gene>
    <name evidence="2" type="ORF">U9M48_018283</name>
</gene>
<accession>A0AAQ3T955</accession>
<dbReference type="InterPro" id="IPR036397">
    <property type="entry name" value="RNaseH_sf"/>
</dbReference>
<dbReference type="InterPro" id="IPR056924">
    <property type="entry name" value="SH3_Tf2-1"/>
</dbReference>
<dbReference type="GO" id="GO:0003676">
    <property type="term" value="F:nucleic acid binding"/>
    <property type="evidence" value="ECO:0007669"/>
    <property type="project" value="InterPro"/>
</dbReference>
<keyword evidence="3" id="KW-1185">Reference proteome</keyword>
<evidence type="ECO:0000313" key="3">
    <source>
        <dbReference type="Proteomes" id="UP001341281"/>
    </source>
</evidence>
<protein>
    <recommendedName>
        <fullName evidence="1">Tf2-1-like SH3-like domain-containing protein</fullName>
    </recommendedName>
</protein>
<dbReference type="Proteomes" id="UP001341281">
    <property type="component" value="Chromosome 04"/>
</dbReference>
<dbReference type="Pfam" id="PF24626">
    <property type="entry name" value="SH3_Tf2-1"/>
    <property type="match status" value="1"/>
</dbReference>
<dbReference type="InterPro" id="IPR012337">
    <property type="entry name" value="RNaseH-like_sf"/>
</dbReference>
<evidence type="ECO:0000313" key="2">
    <source>
        <dbReference type="EMBL" id="WVZ69509.1"/>
    </source>
</evidence>
<dbReference type="AlphaFoldDB" id="A0AAQ3T955"/>
<proteinExistence type="predicted"/>
<evidence type="ECO:0000259" key="1">
    <source>
        <dbReference type="Pfam" id="PF24626"/>
    </source>
</evidence>
<feature type="domain" description="Tf2-1-like SH3-like" evidence="1">
    <location>
        <begin position="105"/>
        <end position="156"/>
    </location>
</feature>